<name>A0ABU4G7V4_9BACL</name>
<gene>
    <name evidence="1" type="ORF">QT711_07635</name>
</gene>
<evidence type="ECO:0000313" key="1">
    <source>
        <dbReference type="EMBL" id="MDW0113054.1"/>
    </source>
</evidence>
<dbReference type="EMBL" id="JAUBDI010000005">
    <property type="protein sequence ID" value="MDW0113054.1"/>
    <property type="molecule type" value="Genomic_DNA"/>
</dbReference>
<proteinExistence type="predicted"/>
<sequence length="507" mass="56773">MKKSHQISSKVLDESGKALIVQQHIVQQAEQRLGHLHDNLDQLSQLQDVQSDALDKLLQQAKLLANGSIISDPVDTPTFNKLVETPYEQLETLQANEADSWTDFLQQNETFAATHNIDLQGDPFAKLFTDRERAELTRQIREDYKMVTPNCDRYDYAIAATCGAVAGLIDSFFVGMPGDSKLGKWTDQQVDNVVVKFAQTIWRADKNNGAQLRTEPENIAQAIGFLERKFKVNYDARYAADLVMGEETLNMRPSDHHLKSLGHSPDIIGLFFSLLDQFTGKASFIADGRIIRLEPIEGTNAYKLQGENFLAKLYCGFANWLGHLLSDISGSSGTRGHNDGRRGAGIPLPFYSLFQLCDFGSIEVNGQSKTFAEFSTAVFESGYDARFGITMAIPVAFNEIAIRLLWALKSKFYHKRSWKESLPIGNKPELRRMLLVGHGTLCVVDGADAALRAGGNPLLFATRMNMVAWSRLAFSGLLEVRSMYKEKGLDLQALERDLVREWERLGR</sequence>
<keyword evidence="2" id="KW-1185">Reference proteome</keyword>
<dbReference type="Proteomes" id="UP001282284">
    <property type="component" value="Unassembled WGS sequence"/>
</dbReference>
<evidence type="ECO:0000313" key="2">
    <source>
        <dbReference type="Proteomes" id="UP001282284"/>
    </source>
</evidence>
<dbReference type="RefSeq" id="WP_317943146.1">
    <property type="nucleotide sequence ID" value="NZ_JAUBDI010000005.1"/>
</dbReference>
<protein>
    <submittedName>
        <fullName evidence="1">Uncharacterized protein</fullName>
    </submittedName>
</protein>
<accession>A0ABU4G7V4</accession>
<organism evidence="1 2">
    <name type="scientific">Sporosarcina saromensis</name>
    <dbReference type="NCBI Taxonomy" id="359365"/>
    <lineage>
        <taxon>Bacteria</taxon>
        <taxon>Bacillati</taxon>
        <taxon>Bacillota</taxon>
        <taxon>Bacilli</taxon>
        <taxon>Bacillales</taxon>
        <taxon>Caryophanaceae</taxon>
        <taxon>Sporosarcina</taxon>
    </lineage>
</organism>
<comment type="caution">
    <text evidence="1">The sequence shown here is derived from an EMBL/GenBank/DDBJ whole genome shotgun (WGS) entry which is preliminary data.</text>
</comment>
<reference evidence="1 2" key="1">
    <citation type="submission" date="2023-06" db="EMBL/GenBank/DDBJ databases">
        <title>Sporosarcina sp. nov., isolated from Korean traditional fermented seafood 'Jeotgal'.</title>
        <authorList>
            <person name="Yang A.I."/>
            <person name="Shin N.-R."/>
        </authorList>
    </citation>
    <scope>NUCLEOTIDE SEQUENCE [LARGE SCALE GENOMIC DNA]</scope>
    <source>
        <strain evidence="1 2">KCTC13119</strain>
    </source>
</reference>